<evidence type="ECO:0000256" key="2">
    <source>
        <dbReference type="ARBA" id="ARBA00022679"/>
    </source>
</evidence>
<dbReference type="AlphaFoldDB" id="A0A4U8YI72"/>
<dbReference type="RefSeq" id="WP_180136855.1">
    <property type="nucleotide sequence ID" value="NZ_CAADHO010000001.1"/>
</dbReference>
<dbReference type="SUPFAM" id="SSF46785">
    <property type="entry name" value="Winged helix' DNA-binding domain"/>
    <property type="match status" value="1"/>
</dbReference>
<gene>
    <name evidence="6" type="ORF">MSL71_2400</name>
</gene>
<dbReference type="Pfam" id="PF08100">
    <property type="entry name" value="Dimerisation"/>
    <property type="match status" value="1"/>
</dbReference>
<dbReference type="PROSITE" id="PS51683">
    <property type="entry name" value="SAM_OMT_II"/>
    <property type="match status" value="1"/>
</dbReference>
<dbReference type="PANTHER" id="PTHR43712">
    <property type="entry name" value="PUTATIVE (AFU_ORTHOLOGUE AFUA_4G14580)-RELATED"/>
    <property type="match status" value="1"/>
</dbReference>
<organism evidence="6 7">
    <name type="scientific">Desulfoluna butyratoxydans</name>
    <dbReference type="NCBI Taxonomy" id="231438"/>
    <lineage>
        <taxon>Bacteria</taxon>
        <taxon>Pseudomonadati</taxon>
        <taxon>Thermodesulfobacteriota</taxon>
        <taxon>Desulfobacteria</taxon>
        <taxon>Desulfobacterales</taxon>
        <taxon>Desulfolunaceae</taxon>
        <taxon>Desulfoluna</taxon>
    </lineage>
</organism>
<dbReference type="GO" id="GO:0032259">
    <property type="term" value="P:methylation"/>
    <property type="evidence" value="ECO:0007669"/>
    <property type="project" value="UniProtKB-KW"/>
</dbReference>
<keyword evidence="2 6" id="KW-0808">Transferase</keyword>
<evidence type="ECO:0000313" key="7">
    <source>
        <dbReference type="Proteomes" id="UP000507962"/>
    </source>
</evidence>
<sequence>MESLPHTHVSYRPLYNLAMGPLKAAFLNMALELSIFDLLSAHASPESVAHQLNTHPTNTRRLLDGLTILELLEKKEGSYRNTPLANTFLVSHSPQFIGPLLTQTQNPDMNPLEALKALVAKGPEAHPSPMDMTDETLWAEEVKASSGWVLGGVGSRVATRIAGLPGFEHLKTFMDMGCGHGVFALYLLEQNPGMSGVLMDRKGVLEAAKPLIESFDAQDRISYRPGDYLTDDLGRGYDLIFASATLNFARGRMDHMLSKIHQALNPGGYFVSFQDGLTHEQTRPDTMLGAIIPCMMMDLDYCFDQGEIADAALRAGFRHVQSQTMETPIGKMELDIARKA</sequence>
<dbReference type="SUPFAM" id="SSF53335">
    <property type="entry name" value="S-adenosyl-L-methionine-dependent methyltransferases"/>
    <property type="match status" value="1"/>
</dbReference>
<dbReference type="CDD" id="cd02440">
    <property type="entry name" value="AdoMet_MTases"/>
    <property type="match status" value="1"/>
</dbReference>
<dbReference type="InterPro" id="IPR012967">
    <property type="entry name" value="COMT_dimerisation"/>
</dbReference>
<evidence type="ECO:0000256" key="3">
    <source>
        <dbReference type="ARBA" id="ARBA00022691"/>
    </source>
</evidence>
<dbReference type="EMBL" id="CAADHO010000001">
    <property type="protein sequence ID" value="VFQ42619.1"/>
    <property type="molecule type" value="Genomic_DNA"/>
</dbReference>
<reference evidence="6 7" key="1">
    <citation type="submission" date="2019-03" db="EMBL/GenBank/DDBJ databases">
        <authorList>
            <person name="Nijsse B."/>
        </authorList>
    </citation>
    <scope>NUCLEOTIDE SEQUENCE [LARGE SCALE GENOMIC DNA]</scope>
    <source>
        <strain evidence="6">Desulfoluna butyratoxydans MSL71</strain>
    </source>
</reference>
<evidence type="ECO:0000313" key="6">
    <source>
        <dbReference type="EMBL" id="VFQ42619.1"/>
    </source>
</evidence>
<dbReference type="GO" id="GO:0008171">
    <property type="term" value="F:O-methyltransferase activity"/>
    <property type="evidence" value="ECO:0007669"/>
    <property type="project" value="InterPro"/>
</dbReference>
<dbReference type="InterPro" id="IPR001077">
    <property type="entry name" value="COMT_C"/>
</dbReference>
<name>A0A4U8YI72_9BACT</name>
<dbReference type="PANTHER" id="PTHR43712:SF2">
    <property type="entry name" value="O-METHYLTRANSFERASE CICE"/>
    <property type="match status" value="1"/>
</dbReference>
<evidence type="ECO:0000259" key="4">
    <source>
        <dbReference type="Pfam" id="PF00891"/>
    </source>
</evidence>
<evidence type="ECO:0000259" key="5">
    <source>
        <dbReference type="Pfam" id="PF08100"/>
    </source>
</evidence>
<keyword evidence="1 6" id="KW-0489">Methyltransferase</keyword>
<dbReference type="InterPro" id="IPR036390">
    <property type="entry name" value="WH_DNA-bd_sf"/>
</dbReference>
<protein>
    <submittedName>
        <fullName evidence="6">S-adenosyl-l-methionine-dependent methyltransferase</fullName>
    </submittedName>
</protein>
<dbReference type="GO" id="GO:0046983">
    <property type="term" value="F:protein dimerization activity"/>
    <property type="evidence" value="ECO:0007669"/>
    <property type="project" value="InterPro"/>
</dbReference>
<dbReference type="Proteomes" id="UP000507962">
    <property type="component" value="Unassembled WGS sequence"/>
</dbReference>
<dbReference type="Gene3D" id="3.40.50.150">
    <property type="entry name" value="Vaccinia Virus protein VP39"/>
    <property type="match status" value="1"/>
</dbReference>
<dbReference type="Pfam" id="PF00891">
    <property type="entry name" value="Methyltransf_2"/>
    <property type="match status" value="1"/>
</dbReference>
<dbReference type="Gene3D" id="1.10.10.10">
    <property type="entry name" value="Winged helix-like DNA-binding domain superfamily/Winged helix DNA-binding domain"/>
    <property type="match status" value="1"/>
</dbReference>
<accession>A0A4U8YI72</accession>
<feature type="domain" description="O-methyltransferase C-terminal" evidence="4">
    <location>
        <begin position="167"/>
        <end position="280"/>
    </location>
</feature>
<dbReference type="InterPro" id="IPR016461">
    <property type="entry name" value="COMT-like"/>
</dbReference>
<keyword evidence="3" id="KW-0949">S-adenosyl-L-methionine</keyword>
<dbReference type="InterPro" id="IPR036388">
    <property type="entry name" value="WH-like_DNA-bd_sf"/>
</dbReference>
<feature type="domain" description="O-methyltransferase dimerisation" evidence="5">
    <location>
        <begin position="18"/>
        <end position="91"/>
    </location>
</feature>
<evidence type="ECO:0000256" key="1">
    <source>
        <dbReference type="ARBA" id="ARBA00022603"/>
    </source>
</evidence>
<keyword evidence="7" id="KW-1185">Reference proteome</keyword>
<dbReference type="InterPro" id="IPR029063">
    <property type="entry name" value="SAM-dependent_MTases_sf"/>
</dbReference>
<proteinExistence type="predicted"/>